<feature type="transmembrane region" description="Helical" evidence="1">
    <location>
        <begin position="394"/>
        <end position="413"/>
    </location>
</feature>
<feature type="transmembrane region" description="Helical" evidence="1">
    <location>
        <begin position="12"/>
        <end position="39"/>
    </location>
</feature>
<reference evidence="4" key="1">
    <citation type="journal article" date="2019" name="Int. J. Syst. Evol. Microbiol.">
        <title>The Global Catalogue of Microorganisms (GCM) 10K type strain sequencing project: providing services to taxonomists for standard genome sequencing and annotation.</title>
        <authorList>
            <consortium name="The Broad Institute Genomics Platform"/>
            <consortium name="The Broad Institute Genome Sequencing Center for Infectious Disease"/>
            <person name="Wu L."/>
            <person name="Ma J."/>
        </authorList>
    </citation>
    <scope>NUCLEOTIDE SEQUENCE [LARGE SCALE GENOMIC DNA]</scope>
    <source>
        <strain evidence="4">NBRC 111146</strain>
    </source>
</reference>
<dbReference type="PANTHER" id="PTHR35342">
    <property type="entry name" value="TRICARBOXYLIC TRANSPORT PROTEIN"/>
    <property type="match status" value="1"/>
</dbReference>
<dbReference type="RefSeq" id="WP_089124138.1">
    <property type="nucleotide sequence ID" value="NZ_BSPV01000003.1"/>
</dbReference>
<feature type="transmembrane region" description="Helical" evidence="1">
    <location>
        <begin position="266"/>
        <end position="289"/>
    </location>
</feature>
<dbReference type="Pfam" id="PF01970">
    <property type="entry name" value="TctA"/>
    <property type="match status" value="1"/>
</dbReference>
<feature type="transmembrane region" description="Helical" evidence="1">
    <location>
        <begin position="150"/>
        <end position="166"/>
    </location>
</feature>
<feature type="transmembrane region" description="Helical" evidence="1">
    <location>
        <begin position="113"/>
        <end position="138"/>
    </location>
</feature>
<sequence>MFINELFGNLSYGLSVAFTTTNIMFLLIGALVGMVVGLFPGFGPAAGIAILIPMTFGLNPTTAIIMLSGIYYGSMYGGTITSILINTPGESATVASTLDGYPLAQNGRAGPALVMQAIASFVGGTLGVILICGFAPILADFASQFGPSEYFLIIMLGMLLLTTMMGENRLNGVISALFGFVISVVGVDSVSGAQRYTFGSPELIGGIYFVPVAIGLFGIGELLHCIYTGQHKRSNVRLDFSFRSKDFWPTTKDYIESKWTFLRGSVIGFVAGVLPGSGATIGSILAYSVEKKLSKEPEKFGKGEMRGLVAPETANNAASAGAMVPLISLGIPGSGATAVLLGALMMWGLQPGPMLIDTNPDLVWGLVASMYMGNMILVALSIVAIPIFVKFLDVPYRLVVPVIVILCVVGAYAMNNSIIETSMLLIMGIIGFGMKVYGYSPAATVLALVLGGMAESNFLQSLIISQGSLSIFIDRPISLVLTLVMFMSVVTSMGLKAYKRAKAKKAASAHCEAITK</sequence>
<evidence type="ECO:0000256" key="1">
    <source>
        <dbReference type="SAM" id="Phobius"/>
    </source>
</evidence>
<feature type="transmembrane region" description="Helical" evidence="1">
    <location>
        <begin position="477"/>
        <end position="495"/>
    </location>
</feature>
<protein>
    <recommendedName>
        <fullName evidence="2">DUF112 domain-containing protein</fullName>
    </recommendedName>
</protein>
<evidence type="ECO:0000259" key="2">
    <source>
        <dbReference type="Pfam" id="PF01970"/>
    </source>
</evidence>
<feature type="transmembrane region" description="Helical" evidence="1">
    <location>
        <begin position="425"/>
        <end position="450"/>
    </location>
</feature>
<feature type="domain" description="DUF112" evidence="2">
    <location>
        <begin position="23"/>
        <end position="446"/>
    </location>
</feature>
<dbReference type="EMBL" id="BSPV01000003">
    <property type="protein sequence ID" value="GLT13751.1"/>
    <property type="molecule type" value="Genomic_DNA"/>
</dbReference>
<comment type="caution">
    <text evidence="3">The sequence shown here is derived from an EMBL/GenBank/DDBJ whole genome shotgun (WGS) entry which is preliminary data.</text>
</comment>
<keyword evidence="4" id="KW-1185">Reference proteome</keyword>
<organism evidence="3 4">
    <name type="scientific">Vibrio algivorus</name>
    <dbReference type="NCBI Taxonomy" id="1667024"/>
    <lineage>
        <taxon>Bacteria</taxon>
        <taxon>Pseudomonadati</taxon>
        <taxon>Pseudomonadota</taxon>
        <taxon>Gammaproteobacteria</taxon>
        <taxon>Vibrionales</taxon>
        <taxon>Vibrionaceae</taxon>
        <taxon>Vibrio</taxon>
    </lineage>
</organism>
<dbReference type="InterPro" id="IPR002823">
    <property type="entry name" value="DUF112_TM"/>
</dbReference>
<feature type="transmembrane region" description="Helical" evidence="1">
    <location>
        <begin position="203"/>
        <end position="227"/>
    </location>
</feature>
<proteinExistence type="predicted"/>
<keyword evidence="1" id="KW-0472">Membrane</keyword>
<name>A0ABQ6EM08_9VIBR</name>
<feature type="transmembrane region" description="Helical" evidence="1">
    <location>
        <begin position="45"/>
        <end position="72"/>
    </location>
</feature>
<feature type="transmembrane region" description="Helical" evidence="1">
    <location>
        <begin position="173"/>
        <end position="191"/>
    </location>
</feature>
<feature type="transmembrane region" description="Helical" evidence="1">
    <location>
        <begin position="361"/>
        <end position="388"/>
    </location>
</feature>
<keyword evidence="1" id="KW-0812">Transmembrane</keyword>
<feature type="transmembrane region" description="Helical" evidence="1">
    <location>
        <begin position="326"/>
        <end position="349"/>
    </location>
</feature>
<gene>
    <name evidence="3" type="ORF">GCM10007931_07250</name>
</gene>
<keyword evidence="1" id="KW-1133">Transmembrane helix</keyword>
<evidence type="ECO:0000313" key="3">
    <source>
        <dbReference type="EMBL" id="GLT13751.1"/>
    </source>
</evidence>
<accession>A0ABQ6EM08</accession>
<dbReference type="PANTHER" id="PTHR35342:SF5">
    <property type="entry name" value="TRICARBOXYLIC TRANSPORT PROTEIN"/>
    <property type="match status" value="1"/>
</dbReference>
<evidence type="ECO:0000313" key="4">
    <source>
        <dbReference type="Proteomes" id="UP001157156"/>
    </source>
</evidence>
<dbReference type="Proteomes" id="UP001157156">
    <property type="component" value="Unassembled WGS sequence"/>
</dbReference>